<proteinExistence type="predicted"/>
<dbReference type="GO" id="GO:0016020">
    <property type="term" value="C:membrane"/>
    <property type="evidence" value="ECO:0007669"/>
    <property type="project" value="UniProtKB-SubCell"/>
</dbReference>
<dbReference type="InParanoid" id="D8T172"/>
<dbReference type="PANTHER" id="PTHR31042:SF140">
    <property type="entry name" value="CORE-2_I-BRANCHING BETA-1,6-N-ACETYLGLUCOSAMINYLTRANSFERASE FAMILY PROTEIN"/>
    <property type="match status" value="1"/>
</dbReference>
<protein>
    <recommendedName>
        <fullName evidence="8">Glycosyltransferase-like protein</fullName>
    </recommendedName>
</protein>
<keyword evidence="4" id="KW-0472">Membrane</keyword>
<dbReference type="InterPro" id="IPR003406">
    <property type="entry name" value="Glyco_trans_14"/>
</dbReference>
<evidence type="ECO:0000256" key="1">
    <source>
        <dbReference type="ARBA" id="ARBA00004606"/>
    </source>
</evidence>
<keyword evidence="7" id="KW-1185">Reference proteome</keyword>
<dbReference type="GO" id="GO:0016757">
    <property type="term" value="F:glycosyltransferase activity"/>
    <property type="evidence" value="ECO:0007669"/>
    <property type="project" value="UniProtKB-KW"/>
</dbReference>
<dbReference type="AlphaFoldDB" id="D8T172"/>
<evidence type="ECO:0000256" key="2">
    <source>
        <dbReference type="ARBA" id="ARBA00022676"/>
    </source>
</evidence>
<dbReference type="HOGENOM" id="CLU_035559_0_0_1"/>
<dbReference type="FunCoup" id="D8T172">
    <property type="interactions" value="252"/>
</dbReference>
<evidence type="ECO:0000256" key="4">
    <source>
        <dbReference type="ARBA" id="ARBA00023136"/>
    </source>
</evidence>
<comment type="subcellular location">
    <subcellularLocation>
        <location evidence="1">Membrane</location>
        <topology evidence="1">Single-pass type II membrane protein</topology>
    </subcellularLocation>
</comment>
<organism evidence="7">
    <name type="scientific">Selaginella moellendorffii</name>
    <name type="common">Spikemoss</name>
    <dbReference type="NCBI Taxonomy" id="88036"/>
    <lineage>
        <taxon>Eukaryota</taxon>
        <taxon>Viridiplantae</taxon>
        <taxon>Streptophyta</taxon>
        <taxon>Embryophyta</taxon>
        <taxon>Tracheophyta</taxon>
        <taxon>Lycopodiopsida</taxon>
        <taxon>Selaginellales</taxon>
        <taxon>Selaginellaceae</taxon>
        <taxon>Selaginella</taxon>
    </lineage>
</organism>
<evidence type="ECO:0000313" key="6">
    <source>
        <dbReference type="EMBL" id="EFJ09637.1"/>
    </source>
</evidence>
<dbReference type="eggNOG" id="ENOG502QV1G">
    <property type="taxonomic scope" value="Eukaryota"/>
</dbReference>
<keyword evidence="3" id="KW-0808">Transferase</keyword>
<dbReference type="Gramene" id="EFJ09637">
    <property type="protein sequence ID" value="EFJ09637"/>
    <property type="gene ID" value="SELMODRAFT_129710"/>
</dbReference>
<evidence type="ECO:0000313" key="7">
    <source>
        <dbReference type="Proteomes" id="UP000001514"/>
    </source>
</evidence>
<evidence type="ECO:0000256" key="3">
    <source>
        <dbReference type="ARBA" id="ARBA00022679"/>
    </source>
</evidence>
<sequence>MHNATVLPEQIHSPRLLGVSHKIFKKFENDLGATIAANAATAATAAAAAAPPVSKVAFLFLTTGAIPFEPLWNRFFRGHEDLYNIYVHADPFQFRAFNRSSAFWGRMIPSDRTERGAPSLVLAMKRLLANALVDDPENQFFAMISDSCIPLHGFHRLHKRLAASPRKSFLEIITQSDLLWSRYNARGEGSMLPELQFGEFAVGSQWFVVTRDHARLLVGERRLWNKFRAPCLPEFAASSCYTEEHYFSTVMRVEDQAGSHGFTLTNVKWAENNDGHPTMYRAEEIDLGFLHGLQEESDGRFMFARKFHADCLDPLLRYADALLKH</sequence>
<evidence type="ECO:0000256" key="5">
    <source>
        <dbReference type="ARBA" id="ARBA00023180"/>
    </source>
</evidence>
<dbReference type="KEGG" id="smo:SELMODRAFT_129710"/>
<evidence type="ECO:0008006" key="8">
    <source>
        <dbReference type="Google" id="ProtNLM"/>
    </source>
</evidence>
<dbReference type="OrthoDB" id="191334at2759"/>
<keyword evidence="2" id="KW-0328">Glycosyltransferase</keyword>
<keyword evidence="5" id="KW-0325">Glycoprotein</keyword>
<dbReference type="OMA" id="RKFRAPC"/>
<dbReference type="Proteomes" id="UP000001514">
    <property type="component" value="Unassembled WGS sequence"/>
</dbReference>
<dbReference type="EMBL" id="GL377661">
    <property type="protein sequence ID" value="EFJ09637.1"/>
    <property type="molecule type" value="Genomic_DNA"/>
</dbReference>
<reference evidence="6 7" key="1">
    <citation type="journal article" date="2011" name="Science">
        <title>The Selaginella genome identifies genetic changes associated with the evolution of vascular plants.</title>
        <authorList>
            <person name="Banks J.A."/>
            <person name="Nishiyama T."/>
            <person name="Hasebe M."/>
            <person name="Bowman J.L."/>
            <person name="Gribskov M."/>
            <person name="dePamphilis C."/>
            <person name="Albert V.A."/>
            <person name="Aono N."/>
            <person name="Aoyama T."/>
            <person name="Ambrose B.A."/>
            <person name="Ashton N.W."/>
            <person name="Axtell M.J."/>
            <person name="Barker E."/>
            <person name="Barker M.S."/>
            <person name="Bennetzen J.L."/>
            <person name="Bonawitz N.D."/>
            <person name="Chapple C."/>
            <person name="Cheng C."/>
            <person name="Correa L.G."/>
            <person name="Dacre M."/>
            <person name="DeBarry J."/>
            <person name="Dreyer I."/>
            <person name="Elias M."/>
            <person name="Engstrom E.M."/>
            <person name="Estelle M."/>
            <person name="Feng L."/>
            <person name="Finet C."/>
            <person name="Floyd S.K."/>
            <person name="Frommer W.B."/>
            <person name="Fujita T."/>
            <person name="Gramzow L."/>
            <person name="Gutensohn M."/>
            <person name="Harholt J."/>
            <person name="Hattori M."/>
            <person name="Heyl A."/>
            <person name="Hirai T."/>
            <person name="Hiwatashi Y."/>
            <person name="Ishikawa M."/>
            <person name="Iwata M."/>
            <person name="Karol K.G."/>
            <person name="Koehler B."/>
            <person name="Kolukisaoglu U."/>
            <person name="Kubo M."/>
            <person name="Kurata T."/>
            <person name="Lalonde S."/>
            <person name="Li K."/>
            <person name="Li Y."/>
            <person name="Litt A."/>
            <person name="Lyons E."/>
            <person name="Manning G."/>
            <person name="Maruyama T."/>
            <person name="Michael T.P."/>
            <person name="Mikami K."/>
            <person name="Miyazaki S."/>
            <person name="Morinaga S."/>
            <person name="Murata T."/>
            <person name="Mueller-Roeber B."/>
            <person name="Nelson D.R."/>
            <person name="Obara M."/>
            <person name="Oguri Y."/>
            <person name="Olmstead R.G."/>
            <person name="Onodera N."/>
            <person name="Petersen B.L."/>
            <person name="Pils B."/>
            <person name="Prigge M."/>
            <person name="Rensing S.A."/>
            <person name="Riano-Pachon D.M."/>
            <person name="Roberts A.W."/>
            <person name="Sato Y."/>
            <person name="Scheller H.V."/>
            <person name="Schulz B."/>
            <person name="Schulz C."/>
            <person name="Shakirov E.V."/>
            <person name="Shibagaki N."/>
            <person name="Shinohara N."/>
            <person name="Shippen D.E."/>
            <person name="Soerensen I."/>
            <person name="Sotooka R."/>
            <person name="Sugimoto N."/>
            <person name="Sugita M."/>
            <person name="Sumikawa N."/>
            <person name="Tanurdzic M."/>
            <person name="Theissen G."/>
            <person name="Ulvskov P."/>
            <person name="Wakazuki S."/>
            <person name="Weng J.K."/>
            <person name="Willats W.W."/>
            <person name="Wipf D."/>
            <person name="Wolf P.G."/>
            <person name="Yang L."/>
            <person name="Zimmer A.D."/>
            <person name="Zhu Q."/>
            <person name="Mitros T."/>
            <person name="Hellsten U."/>
            <person name="Loque D."/>
            <person name="Otillar R."/>
            <person name="Salamov A."/>
            <person name="Schmutz J."/>
            <person name="Shapiro H."/>
            <person name="Lindquist E."/>
            <person name="Lucas S."/>
            <person name="Rokhsar D."/>
            <person name="Grigoriev I.V."/>
        </authorList>
    </citation>
    <scope>NUCLEOTIDE SEQUENCE [LARGE SCALE GENOMIC DNA]</scope>
</reference>
<gene>
    <name evidence="6" type="ORF">SELMODRAFT_129710</name>
</gene>
<accession>D8T172</accession>
<name>D8T172_SELML</name>
<dbReference type="PANTHER" id="PTHR31042">
    <property type="entry name" value="CORE-2/I-BRANCHING BETA-1,6-N-ACETYLGLUCOSAMINYLTRANSFERASE FAMILY PROTEIN-RELATED"/>
    <property type="match status" value="1"/>
</dbReference>
<dbReference type="InterPro" id="IPR044174">
    <property type="entry name" value="BC10-like"/>
</dbReference>
<dbReference type="Pfam" id="PF02485">
    <property type="entry name" value="Branch"/>
    <property type="match status" value="1"/>
</dbReference>